<evidence type="ECO:0000256" key="1">
    <source>
        <dbReference type="PROSITE-ProRule" id="PRU01076"/>
    </source>
</evidence>
<evidence type="ECO:0000259" key="2">
    <source>
        <dbReference type="PROSITE" id="PS51740"/>
    </source>
</evidence>
<comment type="caution">
    <text evidence="3">The sequence shown here is derived from an EMBL/GenBank/DDBJ whole genome shotgun (WGS) entry which is preliminary data.</text>
</comment>
<evidence type="ECO:0000313" key="3">
    <source>
        <dbReference type="EMBL" id="MFD1520382.1"/>
    </source>
</evidence>
<dbReference type="GO" id="GO:0003677">
    <property type="term" value="F:DNA binding"/>
    <property type="evidence" value="ECO:0007669"/>
    <property type="project" value="UniProtKB-KW"/>
</dbReference>
<feature type="domain" description="SpoVT-AbrB" evidence="2">
    <location>
        <begin position="3"/>
        <end position="48"/>
    </location>
</feature>
<name>A0ABW4F0J2_9PSEU</name>
<dbReference type="Pfam" id="PF04014">
    <property type="entry name" value="MazE_antitoxin"/>
    <property type="match status" value="1"/>
</dbReference>
<sequence>MTQTEVSVNDQGRVTIPAQIRQELGLAPGSRLVAYVEDGRLVLEERRHLLVRIQDAVAREAAASGATGSAVDELIADRRASARREAGESSR</sequence>
<keyword evidence="1 3" id="KW-0238">DNA-binding</keyword>
<organism evidence="3 4">
    <name type="scientific">Pseudonocardia yunnanensis</name>
    <dbReference type="NCBI Taxonomy" id="58107"/>
    <lineage>
        <taxon>Bacteria</taxon>
        <taxon>Bacillati</taxon>
        <taxon>Actinomycetota</taxon>
        <taxon>Actinomycetes</taxon>
        <taxon>Pseudonocardiales</taxon>
        <taxon>Pseudonocardiaceae</taxon>
        <taxon>Pseudonocardia</taxon>
    </lineage>
</organism>
<dbReference type="InterPro" id="IPR037914">
    <property type="entry name" value="SpoVT-AbrB_sf"/>
</dbReference>
<dbReference type="NCBIfam" id="TIGR01439">
    <property type="entry name" value="lp_hng_hel_AbrB"/>
    <property type="match status" value="1"/>
</dbReference>
<evidence type="ECO:0000313" key="4">
    <source>
        <dbReference type="Proteomes" id="UP001597114"/>
    </source>
</evidence>
<dbReference type="RefSeq" id="WP_344727283.1">
    <property type="nucleotide sequence ID" value="NZ_BAAAUS010000043.1"/>
</dbReference>
<dbReference type="SUPFAM" id="SSF89447">
    <property type="entry name" value="AbrB/MazE/MraZ-like"/>
    <property type="match status" value="1"/>
</dbReference>
<accession>A0ABW4F0J2</accession>
<dbReference type="Gene3D" id="2.10.260.10">
    <property type="match status" value="1"/>
</dbReference>
<dbReference type="PROSITE" id="PS51740">
    <property type="entry name" value="SPOVT_ABRB"/>
    <property type="match status" value="1"/>
</dbReference>
<protein>
    <submittedName>
        <fullName evidence="3">AbrB/MazE/SpoVT family DNA-binding domain-containing protein</fullName>
    </submittedName>
</protein>
<dbReference type="EMBL" id="JBHUCO010000024">
    <property type="protein sequence ID" value="MFD1520382.1"/>
    <property type="molecule type" value="Genomic_DNA"/>
</dbReference>
<dbReference type="InterPro" id="IPR007159">
    <property type="entry name" value="SpoVT-AbrB_dom"/>
</dbReference>
<proteinExistence type="predicted"/>
<reference evidence="4" key="1">
    <citation type="journal article" date="2019" name="Int. J. Syst. Evol. Microbiol.">
        <title>The Global Catalogue of Microorganisms (GCM) 10K type strain sequencing project: providing services to taxonomists for standard genome sequencing and annotation.</title>
        <authorList>
            <consortium name="The Broad Institute Genomics Platform"/>
            <consortium name="The Broad Institute Genome Sequencing Center for Infectious Disease"/>
            <person name="Wu L."/>
            <person name="Ma J."/>
        </authorList>
    </citation>
    <scope>NUCLEOTIDE SEQUENCE [LARGE SCALE GENOMIC DNA]</scope>
    <source>
        <strain evidence="4">CCM 7043</strain>
    </source>
</reference>
<keyword evidence="4" id="KW-1185">Reference proteome</keyword>
<gene>
    <name evidence="3" type="ORF">ACFSJD_23005</name>
</gene>
<dbReference type="Proteomes" id="UP001597114">
    <property type="component" value="Unassembled WGS sequence"/>
</dbReference>
<dbReference type="SMART" id="SM00966">
    <property type="entry name" value="SpoVT_AbrB"/>
    <property type="match status" value="1"/>
</dbReference>